<organism evidence="1 2">
    <name type="scientific">Dothistroma septosporum (strain NZE10 / CBS 128990)</name>
    <name type="common">Red band needle blight fungus</name>
    <name type="synonym">Mycosphaerella pini</name>
    <dbReference type="NCBI Taxonomy" id="675120"/>
    <lineage>
        <taxon>Eukaryota</taxon>
        <taxon>Fungi</taxon>
        <taxon>Dikarya</taxon>
        <taxon>Ascomycota</taxon>
        <taxon>Pezizomycotina</taxon>
        <taxon>Dothideomycetes</taxon>
        <taxon>Dothideomycetidae</taxon>
        <taxon>Mycosphaerellales</taxon>
        <taxon>Mycosphaerellaceae</taxon>
        <taxon>Dothistroma</taxon>
    </lineage>
</organism>
<accession>N1PSQ7</accession>
<dbReference type="EMBL" id="KB446537">
    <property type="protein sequence ID" value="EME45968.1"/>
    <property type="molecule type" value="Genomic_DNA"/>
</dbReference>
<keyword evidence="2" id="KW-1185">Reference proteome</keyword>
<reference evidence="2" key="1">
    <citation type="journal article" date="2012" name="PLoS Genet.">
        <title>The genomes of the fungal plant pathogens Cladosporium fulvum and Dothistroma septosporum reveal adaptation to different hosts and lifestyles but also signatures of common ancestry.</title>
        <authorList>
            <person name="de Wit P.J.G.M."/>
            <person name="van der Burgt A."/>
            <person name="Oekmen B."/>
            <person name="Stergiopoulos I."/>
            <person name="Abd-Elsalam K.A."/>
            <person name="Aerts A.L."/>
            <person name="Bahkali A.H."/>
            <person name="Beenen H.G."/>
            <person name="Chettri P."/>
            <person name="Cox M.P."/>
            <person name="Datema E."/>
            <person name="de Vries R.P."/>
            <person name="Dhillon B."/>
            <person name="Ganley A.R."/>
            <person name="Griffiths S.A."/>
            <person name="Guo Y."/>
            <person name="Hamelin R.C."/>
            <person name="Henrissat B."/>
            <person name="Kabir M.S."/>
            <person name="Jashni M.K."/>
            <person name="Kema G."/>
            <person name="Klaubauf S."/>
            <person name="Lapidus A."/>
            <person name="Levasseur A."/>
            <person name="Lindquist E."/>
            <person name="Mehrabi R."/>
            <person name="Ohm R.A."/>
            <person name="Owen T.J."/>
            <person name="Salamov A."/>
            <person name="Schwelm A."/>
            <person name="Schijlen E."/>
            <person name="Sun H."/>
            <person name="van den Burg H.A."/>
            <person name="van Ham R.C.H.J."/>
            <person name="Zhang S."/>
            <person name="Goodwin S.B."/>
            <person name="Grigoriev I.V."/>
            <person name="Collemare J."/>
            <person name="Bradshaw R.E."/>
        </authorList>
    </citation>
    <scope>NUCLEOTIDE SEQUENCE [LARGE SCALE GENOMIC DNA]</scope>
    <source>
        <strain evidence="2">NZE10 / CBS 128990</strain>
    </source>
</reference>
<name>N1PSQ7_DOTSN</name>
<protein>
    <submittedName>
        <fullName evidence="1">Uncharacterized protein</fullName>
    </submittedName>
</protein>
<proteinExistence type="predicted"/>
<gene>
    <name evidence="1" type="ORF">DOTSEDRAFT_70093</name>
</gene>
<dbReference type="AlphaFoldDB" id="N1PSQ7"/>
<dbReference type="Proteomes" id="UP000016933">
    <property type="component" value="Unassembled WGS sequence"/>
</dbReference>
<dbReference type="HOGENOM" id="CLU_3087203_0_0_1"/>
<evidence type="ECO:0000313" key="2">
    <source>
        <dbReference type="Proteomes" id="UP000016933"/>
    </source>
</evidence>
<reference evidence="1 2" key="2">
    <citation type="journal article" date="2012" name="PLoS Pathog.">
        <title>Diverse lifestyles and strategies of plant pathogenesis encoded in the genomes of eighteen Dothideomycetes fungi.</title>
        <authorList>
            <person name="Ohm R.A."/>
            <person name="Feau N."/>
            <person name="Henrissat B."/>
            <person name="Schoch C.L."/>
            <person name="Horwitz B.A."/>
            <person name="Barry K.W."/>
            <person name="Condon B.J."/>
            <person name="Copeland A.C."/>
            <person name="Dhillon B."/>
            <person name="Glaser F."/>
            <person name="Hesse C.N."/>
            <person name="Kosti I."/>
            <person name="LaButti K."/>
            <person name="Lindquist E.A."/>
            <person name="Lucas S."/>
            <person name="Salamov A.A."/>
            <person name="Bradshaw R.E."/>
            <person name="Ciuffetti L."/>
            <person name="Hamelin R.C."/>
            <person name="Kema G.H.J."/>
            <person name="Lawrence C."/>
            <person name="Scott J.A."/>
            <person name="Spatafora J.W."/>
            <person name="Turgeon B.G."/>
            <person name="de Wit P.J.G.M."/>
            <person name="Zhong S."/>
            <person name="Goodwin S.B."/>
            <person name="Grigoriev I.V."/>
        </authorList>
    </citation>
    <scope>NUCLEOTIDE SEQUENCE [LARGE SCALE GENOMIC DNA]</scope>
    <source>
        <strain evidence="2">NZE10 / CBS 128990</strain>
    </source>
</reference>
<evidence type="ECO:0000313" key="1">
    <source>
        <dbReference type="EMBL" id="EME45968.1"/>
    </source>
</evidence>
<sequence length="52" mass="5915">MDATIRLTAKDQSSFERMLEAKAGCHNQSAVHGLVTQVLERHVRLPREDVRL</sequence>